<keyword evidence="1" id="KW-0472">Membrane</keyword>
<accession>A0A4U1I3K1</accession>
<keyword evidence="1" id="KW-0812">Transmembrane</keyword>
<feature type="domain" description="Acyltransferase 3" evidence="2">
    <location>
        <begin position="122"/>
        <end position="416"/>
    </location>
</feature>
<dbReference type="Pfam" id="PF01757">
    <property type="entry name" value="Acyl_transf_3"/>
    <property type="match status" value="1"/>
</dbReference>
<dbReference type="GO" id="GO:0009103">
    <property type="term" value="P:lipopolysaccharide biosynthetic process"/>
    <property type="evidence" value="ECO:0007669"/>
    <property type="project" value="TreeGrafter"/>
</dbReference>
<evidence type="ECO:0000313" key="4">
    <source>
        <dbReference type="Proteomes" id="UP000305539"/>
    </source>
</evidence>
<dbReference type="OrthoDB" id="9814807at2"/>
<feature type="transmembrane region" description="Helical" evidence="1">
    <location>
        <begin position="389"/>
        <end position="412"/>
    </location>
</feature>
<sequence length="488" mass="54213">MEPPEAYPPSLSSRLQRRRWRLRGFTLAAACKQQARTIRVPHQHARSRSCVAAMTNRSAASAKLAHSQPKAIFQIANFYRACERRLSSSQKTPELLTNNCLPILPRQSYSGTAMESGTKHVKGLNGLRALAVILVFLSHKAHLASVDAGKLGVWIFFFISGFLIVGELHRNRTGIEHGMQDCRTVIAVFFAKRALRIFPVYYLLLAALAIAHRLFYQRGVDLGIVWHFVFLSNLWIGVVKRMWPGTVSHFWSLAVEQQFYLVAPFTLVLTRAKRHLRMCAAFVLVCAALHLALYAAGANSPLIYAFSPWNFALLALGGMCSMASADPRVAAHMRRTSWLAAGLAGTCVFASQPLCAADAGPLALGWIDLGLSVSLCCFFLYVVNRQDSVLVTVLETPALDYLGTISYGFYLIHNLIPSKLGAAPALYARMHLPTELQQALPAVLQFLLSLLLAHLSWRLLEKRVLALKKPVEAELKRRMRAPAQPQPY</sequence>
<protein>
    <submittedName>
        <fullName evidence="3">Acyltransferase</fullName>
    </submittedName>
</protein>
<feature type="transmembrane region" description="Helical" evidence="1">
    <location>
        <begin position="151"/>
        <end position="169"/>
    </location>
</feature>
<reference evidence="3 4" key="1">
    <citation type="submission" date="2019-04" db="EMBL/GenBank/DDBJ databases">
        <title>Trinickia sp. 7GSK02, isolated from subtropical forest soil.</title>
        <authorList>
            <person name="Gao Z.-H."/>
            <person name="Qiu L.-H."/>
        </authorList>
    </citation>
    <scope>NUCLEOTIDE SEQUENCE [LARGE SCALE GENOMIC DNA]</scope>
    <source>
        <strain evidence="3 4">7GSK02</strain>
    </source>
</reference>
<evidence type="ECO:0000259" key="2">
    <source>
        <dbReference type="Pfam" id="PF01757"/>
    </source>
</evidence>
<dbReference type="GO" id="GO:0016747">
    <property type="term" value="F:acyltransferase activity, transferring groups other than amino-acyl groups"/>
    <property type="evidence" value="ECO:0007669"/>
    <property type="project" value="InterPro"/>
</dbReference>
<feature type="transmembrane region" description="Helical" evidence="1">
    <location>
        <begin position="198"/>
        <end position="216"/>
    </location>
</feature>
<dbReference type="InterPro" id="IPR050879">
    <property type="entry name" value="Acyltransferase_3"/>
</dbReference>
<dbReference type="InterPro" id="IPR002656">
    <property type="entry name" value="Acyl_transf_3_dom"/>
</dbReference>
<dbReference type="PANTHER" id="PTHR23028:SF53">
    <property type="entry name" value="ACYL_TRANSF_3 DOMAIN-CONTAINING PROTEIN"/>
    <property type="match status" value="1"/>
</dbReference>
<keyword evidence="3" id="KW-0808">Transferase</keyword>
<proteinExistence type="predicted"/>
<organism evidence="3 4">
    <name type="scientific">Trinickia terrae</name>
    <dbReference type="NCBI Taxonomy" id="2571161"/>
    <lineage>
        <taxon>Bacteria</taxon>
        <taxon>Pseudomonadati</taxon>
        <taxon>Pseudomonadota</taxon>
        <taxon>Betaproteobacteria</taxon>
        <taxon>Burkholderiales</taxon>
        <taxon>Burkholderiaceae</taxon>
        <taxon>Trinickia</taxon>
    </lineage>
</organism>
<keyword evidence="1" id="KW-1133">Transmembrane helix</keyword>
<dbReference type="Proteomes" id="UP000305539">
    <property type="component" value="Unassembled WGS sequence"/>
</dbReference>
<comment type="caution">
    <text evidence="3">The sequence shown here is derived from an EMBL/GenBank/DDBJ whole genome shotgun (WGS) entry which is preliminary data.</text>
</comment>
<evidence type="ECO:0000313" key="3">
    <source>
        <dbReference type="EMBL" id="TKC87814.1"/>
    </source>
</evidence>
<evidence type="ECO:0000256" key="1">
    <source>
        <dbReference type="SAM" id="Phobius"/>
    </source>
</evidence>
<feature type="transmembrane region" description="Helical" evidence="1">
    <location>
        <begin position="439"/>
        <end position="460"/>
    </location>
</feature>
<name>A0A4U1I3K1_9BURK</name>
<dbReference type="EMBL" id="SWJE01000008">
    <property type="protein sequence ID" value="TKC87814.1"/>
    <property type="molecule type" value="Genomic_DNA"/>
</dbReference>
<feature type="transmembrane region" description="Helical" evidence="1">
    <location>
        <begin position="278"/>
        <end position="296"/>
    </location>
</feature>
<dbReference type="GO" id="GO:0016020">
    <property type="term" value="C:membrane"/>
    <property type="evidence" value="ECO:0007669"/>
    <property type="project" value="TreeGrafter"/>
</dbReference>
<gene>
    <name evidence="3" type="ORF">FAZ69_16190</name>
</gene>
<feature type="transmembrane region" description="Helical" evidence="1">
    <location>
        <begin position="363"/>
        <end position="382"/>
    </location>
</feature>
<feature type="transmembrane region" description="Helical" evidence="1">
    <location>
        <begin position="337"/>
        <end position="357"/>
    </location>
</feature>
<keyword evidence="4" id="KW-1185">Reference proteome</keyword>
<keyword evidence="3" id="KW-0012">Acyltransferase</keyword>
<feature type="transmembrane region" description="Helical" evidence="1">
    <location>
        <begin position="302"/>
        <end position="325"/>
    </location>
</feature>
<dbReference type="PANTHER" id="PTHR23028">
    <property type="entry name" value="ACETYLTRANSFERASE"/>
    <property type="match status" value="1"/>
</dbReference>
<feature type="transmembrane region" description="Helical" evidence="1">
    <location>
        <begin position="222"/>
        <end position="239"/>
    </location>
</feature>
<dbReference type="AlphaFoldDB" id="A0A4U1I3K1"/>